<sequence>MYGKVMIRRKSKTTQISVLTTQTTLAEATSEVFHRSDLRDLPEQLRRELQVPETEPYTVVQVEGNNSIVCGICNRQFGTLKGWRIHASMTHKQDGFSARCSHYFLLPPEYTAAQQIAAVGLHALDCCPAVIKRKARKAPAIMLFRPSHAADLSLPVPSPSLFNDARPSG</sequence>
<evidence type="ECO:0000313" key="3">
    <source>
        <dbReference type="WBParaSite" id="EN70_8924"/>
    </source>
</evidence>
<reference evidence="3" key="2">
    <citation type="submission" date="2016-11" db="UniProtKB">
        <authorList>
            <consortium name="WormBaseParasite"/>
        </authorList>
    </citation>
    <scope>IDENTIFICATION</scope>
</reference>
<accession>A0A1I7W2E2</accession>
<name>A0A1I7W2E2_LOALO</name>
<evidence type="ECO:0000313" key="2">
    <source>
        <dbReference type="Proteomes" id="UP000095285"/>
    </source>
</evidence>
<dbReference type="InterPro" id="IPR013087">
    <property type="entry name" value="Znf_C2H2_type"/>
</dbReference>
<dbReference type="PROSITE" id="PS00028">
    <property type="entry name" value="ZINC_FINGER_C2H2_1"/>
    <property type="match status" value="1"/>
</dbReference>
<dbReference type="AlphaFoldDB" id="A0A1I7W2E2"/>
<dbReference type="Proteomes" id="UP000095285">
    <property type="component" value="Unassembled WGS sequence"/>
</dbReference>
<protein>
    <submittedName>
        <fullName evidence="3">C2H2-type domain-containing protein</fullName>
    </submittedName>
</protein>
<organism evidence="2 3">
    <name type="scientific">Loa loa</name>
    <name type="common">Eye worm</name>
    <name type="synonym">Filaria loa</name>
    <dbReference type="NCBI Taxonomy" id="7209"/>
    <lineage>
        <taxon>Eukaryota</taxon>
        <taxon>Metazoa</taxon>
        <taxon>Ecdysozoa</taxon>
        <taxon>Nematoda</taxon>
        <taxon>Chromadorea</taxon>
        <taxon>Rhabditida</taxon>
        <taxon>Spirurina</taxon>
        <taxon>Spiruromorpha</taxon>
        <taxon>Filarioidea</taxon>
        <taxon>Onchocercidae</taxon>
        <taxon>Loa</taxon>
    </lineage>
</organism>
<proteinExistence type="predicted"/>
<feature type="domain" description="C2H2-type" evidence="1">
    <location>
        <begin position="70"/>
        <end position="91"/>
    </location>
</feature>
<dbReference type="WBParaSite" id="EN70_8924">
    <property type="protein sequence ID" value="EN70_8924"/>
    <property type="gene ID" value="EN70_8924"/>
</dbReference>
<reference evidence="2" key="1">
    <citation type="submission" date="2012-04" db="EMBL/GenBank/DDBJ databases">
        <title>The Genome Sequence of Loa loa.</title>
        <authorList>
            <consortium name="The Broad Institute Genome Sequencing Platform"/>
            <consortium name="Broad Institute Genome Sequencing Center for Infectious Disease"/>
            <person name="Nutman T.B."/>
            <person name="Fink D.L."/>
            <person name="Russ C."/>
            <person name="Young S."/>
            <person name="Zeng Q."/>
            <person name="Gargeya S."/>
            <person name="Alvarado L."/>
            <person name="Berlin A."/>
            <person name="Chapman S.B."/>
            <person name="Chen Z."/>
            <person name="Freedman E."/>
            <person name="Gellesch M."/>
            <person name="Goldberg J."/>
            <person name="Griggs A."/>
            <person name="Gujja S."/>
            <person name="Heilman E.R."/>
            <person name="Heiman D."/>
            <person name="Howarth C."/>
            <person name="Mehta T."/>
            <person name="Neiman D."/>
            <person name="Pearson M."/>
            <person name="Roberts A."/>
            <person name="Saif S."/>
            <person name="Shea T."/>
            <person name="Shenoy N."/>
            <person name="Sisk P."/>
            <person name="Stolte C."/>
            <person name="Sykes S."/>
            <person name="White J."/>
            <person name="Yandava C."/>
            <person name="Haas B."/>
            <person name="Henn M.R."/>
            <person name="Nusbaum C."/>
            <person name="Birren B."/>
        </authorList>
    </citation>
    <scope>NUCLEOTIDE SEQUENCE [LARGE SCALE GENOMIC DNA]</scope>
</reference>
<keyword evidence="2" id="KW-1185">Reference proteome</keyword>
<evidence type="ECO:0000259" key="1">
    <source>
        <dbReference type="PROSITE" id="PS00028"/>
    </source>
</evidence>